<dbReference type="InterPro" id="IPR003754">
    <property type="entry name" value="4pyrrol_synth_uPrphyn_synth"/>
</dbReference>
<dbReference type="Proteomes" id="UP001240777">
    <property type="component" value="Unassembled WGS sequence"/>
</dbReference>
<dbReference type="SUPFAM" id="SSF69618">
    <property type="entry name" value="HemD-like"/>
    <property type="match status" value="1"/>
</dbReference>
<dbReference type="RefSeq" id="WP_305517534.1">
    <property type="nucleotide sequence ID" value="NZ_JAUPEV010000012.1"/>
</dbReference>
<reference evidence="3 5" key="1">
    <citation type="submission" date="2023-07" db="EMBL/GenBank/DDBJ databases">
        <title>Unpublished Manusciprt.</title>
        <authorList>
            <person name="Aydin F."/>
            <person name="Tarhane S."/>
            <person name="Saticioglu I.B."/>
            <person name="Karakaya E."/>
            <person name="Abay S."/>
            <person name="Guran O."/>
            <person name="Bozkurt E."/>
            <person name="Uzum N."/>
            <person name="Olgun K."/>
            <person name="Jablonski D."/>
        </authorList>
    </citation>
    <scope>NUCLEOTIDE SEQUENCE</scope>
    <source>
        <strain evidence="5">faydin-H75</strain>
        <strain evidence="3">Faydin-H76</strain>
    </source>
</reference>
<dbReference type="GO" id="GO:0033014">
    <property type="term" value="P:tetrapyrrole biosynthetic process"/>
    <property type="evidence" value="ECO:0007669"/>
    <property type="project" value="InterPro"/>
</dbReference>
<dbReference type="EC" id="4.2.1.75" evidence="3"/>
<accession>A0AA90T5M7</accession>
<reference evidence="2" key="2">
    <citation type="submission" date="2023-07" db="EMBL/GenBank/DDBJ databases">
        <authorList>
            <person name="Aydin F."/>
            <person name="Tarhane S."/>
            <person name="Saticioglu I.B."/>
            <person name="Karakaya E."/>
            <person name="Abay S."/>
            <person name="Guran O."/>
            <person name="Bozkurt E."/>
            <person name="Uzum N."/>
            <person name="Olgun K."/>
            <person name="Jablonski D."/>
        </authorList>
    </citation>
    <scope>NUCLEOTIDE SEQUENCE</scope>
    <source>
        <strain evidence="2">Faydin-H75</strain>
    </source>
</reference>
<gene>
    <name evidence="2" type="ORF">Q5I04_07200</name>
    <name evidence="3" type="ORF">Q5I06_07515</name>
</gene>
<comment type="caution">
    <text evidence="3">The sequence shown here is derived from an EMBL/GenBank/DDBJ whole genome shotgun (WGS) entry which is preliminary data.</text>
</comment>
<dbReference type="Gene3D" id="3.40.50.10090">
    <property type="match status" value="2"/>
</dbReference>
<feature type="domain" description="Tetrapyrrole biosynthesis uroporphyrinogen III synthase" evidence="1">
    <location>
        <begin position="38"/>
        <end position="219"/>
    </location>
</feature>
<dbReference type="Proteomes" id="UP001177258">
    <property type="component" value="Unassembled WGS sequence"/>
</dbReference>
<dbReference type="InterPro" id="IPR036108">
    <property type="entry name" value="4pyrrol_syn_uPrphyn_synt_sf"/>
</dbReference>
<dbReference type="EMBL" id="JAUYZK010000012">
    <property type="protein sequence ID" value="MDP2539618.1"/>
    <property type="molecule type" value="Genomic_DNA"/>
</dbReference>
<evidence type="ECO:0000313" key="5">
    <source>
        <dbReference type="Proteomes" id="UP001240777"/>
    </source>
</evidence>
<evidence type="ECO:0000259" key="1">
    <source>
        <dbReference type="Pfam" id="PF02602"/>
    </source>
</evidence>
<keyword evidence="3" id="KW-0456">Lyase</keyword>
<evidence type="ECO:0000313" key="3">
    <source>
        <dbReference type="EMBL" id="MDP2539618.1"/>
    </source>
</evidence>
<dbReference type="AlphaFoldDB" id="A0AA90T5M7"/>
<evidence type="ECO:0000313" key="2">
    <source>
        <dbReference type="EMBL" id="MDO7253694.1"/>
    </source>
</evidence>
<keyword evidence="5" id="KW-1185">Reference proteome</keyword>
<protein>
    <submittedName>
        <fullName evidence="3">Uroporphyrinogen-III synthase</fullName>
        <ecNumber evidence="3">4.2.1.75</ecNumber>
    </submittedName>
</protein>
<reference evidence="2 4" key="3">
    <citation type="journal article" date="2024" name="Syst. Appl. Microbiol.">
        <title>Helicobacter cappadocius sp. nov., from lizards: The first psychrotrophic Helicobacter species.</title>
        <authorList>
            <person name="Aydin F."/>
            <person name="Tarhane S."/>
            <person name="Karakaya E."/>
            <person name="Abay S."/>
            <person name="Kayman T."/>
            <person name="Guran O."/>
            <person name="Bozkurt E."/>
            <person name="Uzum N."/>
            <person name="Avci A."/>
            <person name="Olgun K."/>
            <person name="Jablonski D."/>
            <person name="Guran C."/>
            <person name="Burcin Saticioglu I."/>
        </authorList>
    </citation>
    <scope>NUCLEOTIDE SEQUENCE [LARGE SCALE GENOMIC DNA]</scope>
    <source>
        <strain evidence="2">Faydin-H75</strain>
        <strain evidence="4">faydin-H76</strain>
    </source>
</reference>
<dbReference type="Pfam" id="PF02602">
    <property type="entry name" value="HEM4"/>
    <property type="match status" value="1"/>
</dbReference>
<dbReference type="EMBL" id="JAUPEV010000012">
    <property type="protein sequence ID" value="MDO7253694.1"/>
    <property type="molecule type" value="Genomic_DNA"/>
</dbReference>
<dbReference type="GO" id="GO:0004852">
    <property type="term" value="F:uroporphyrinogen-III synthase activity"/>
    <property type="evidence" value="ECO:0007669"/>
    <property type="project" value="UniProtKB-EC"/>
</dbReference>
<name>A0AA90T5M7_9HELI</name>
<evidence type="ECO:0000313" key="4">
    <source>
        <dbReference type="Proteomes" id="UP001177258"/>
    </source>
</evidence>
<proteinExistence type="predicted"/>
<organism evidence="3 4">
    <name type="scientific">Helicobacter cappadocius</name>
    <dbReference type="NCBI Taxonomy" id="3063998"/>
    <lineage>
        <taxon>Bacteria</taxon>
        <taxon>Pseudomonadati</taxon>
        <taxon>Campylobacterota</taxon>
        <taxon>Epsilonproteobacteria</taxon>
        <taxon>Campylobacterales</taxon>
        <taxon>Helicobacteraceae</taxon>
        <taxon>Helicobacter</taxon>
    </lineage>
</organism>
<sequence>MREIVLISSKENVKIKTLVVNQINLFSIKKAILDQHIDLKNINQHVDALIFTSKNAFKALLQNIQQDCELEGFRDIPAFVIGEGSAQKLRKEGFKVEYVGIDSHGSGFSSEIIPLLKNRKPLYLRAKKIVSGLDAKLLDAKIKLKQVIAYENKTIILDNALKPSPKSILIFTAPSHYLAFKQNFGWDGSYYAIAIGMTTFSVFDGDVEAFVSPIQNIDSCIEFAKELASKLP</sequence>